<dbReference type="PANTHER" id="PTHR43343:SF3">
    <property type="entry name" value="PROTEASE DO-LIKE 8, CHLOROPLASTIC"/>
    <property type="match status" value="1"/>
</dbReference>
<evidence type="ECO:0000256" key="4">
    <source>
        <dbReference type="SAM" id="MobiDB-lite"/>
    </source>
</evidence>
<keyword evidence="8" id="KW-1185">Reference proteome</keyword>
<evidence type="ECO:0000313" key="7">
    <source>
        <dbReference type="EMBL" id="MCH6469886.1"/>
    </source>
</evidence>
<dbReference type="Gene3D" id="2.30.42.10">
    <property type="match status" value="1"/>
</dbReference>
<dbReference type="InterPro" id="IPR009003">
    <property type="entry name" value="Peptidase_S1_PA"/>
</dbReference>
<dbReference type="EMBL" id="JAKZBV010000001">
    <property type="protein sequence ID" value="MCH6469886.1"/>
    <property type="molecule type" value="Genomic_DNA"/>
</dbReference>
<keyword evidence="2" id="KW-0645">Protease</keyword>
<keyword evidence="3" id="KW-0378">Hydrolase</keyword>
<dbReference type="InterPro" id="IPR051201">
    <property type="entry name" value="Chloro_Bact_Ser_Proteases"/>
</dbReference>
<dbReference type="PANTHER" id="PTHR43343">
    <property type="entry name" value="PEPTIDASE S12"/>
    <property type="match status" value="1"/>
</dbReference>
<dbReference type="SUPFAM" id="SSF50156">
    <property type="entry name" value="PDZ domain-like"/>
    <property type="match status" value="1"/>
</dbReference>
<dbReference type="PROSITE" id="PS50106">
    <property type="entry name" value="PDZ"/>
    <property type="match status" value="1"/>
</dbReference>
<dbReference type="RefSeq" id="WP_241053358.1">
    <property type="nucleotide sequence ID" value="NZ_JAKZBV010000001.1"/>
</dbReference>
<dbReference type="InterPro" id="IPR043504">
    <property type="entry name" value="Peptidase_S1_PA_chymotrypsin"/>
</dbReference>
<comment type="caution">
    <text evidence="7">The sequence shown here is derived from an EMBL/GenBank/DDBJ whole genome shotgun (WGS) entry which is preliminary data.</text>
</comment>
<dbReference type="Proteomes" id="UP001202922">
    <property type="component" value="Unassembled WGS sequence"/>
</dbReference>
<dbReference type="PROSITE" id="PS51257">
    <property type="entry name" value="PROKAR_LIPOPROTEIN"/>
    <property type="match status" value="1"/>
</dbReference>
<dbReference type="Pfam" id="PF13180">
    <property type="entry name" value="PDZ_2"/>
    <property type="match status" value="1"/>
</dbReference>
<feature type="region of interest" description="Disordered" evidence="4">
    <location>
        <begin position="27"/>
        <end position="65"/>
    </location>
</feature>
<dbReference type="SMART" id="SM00228">
    <property type="entry name" value="PDZ"/>
    <property type="match status" value="1"/>
</dbReference>
<evidence type="ECO:0000256" key="5">
    <source>
        <dbReference type="SAM" id="SignalP"/>
    </source>
</evidence>
<protein>
    <submittedName>
        <fullName evidence="7">Trypsin-like peptidase domain-containing protein</fullName>
    </submittedName>
</protein>
<dbReference type="Gene3D" id="2.40.10.10">
    <property type="entry name" value="Trypsin-like serine proteases"/>
    <property type="match status" value="2"/>
</dbReference>
<accession>A0ABS9TZV8</accession>
<organism evidence="7 8">
    <name type="scientific">Sinomonas terrae</name>
    <dbReference type="NCBI Taxonomy" id="2908838"/>
    <lineage>
        <taxon>Bacteria</taxon>
        <taxon>Bacillati</taxon>
        <taxon>Actinomycetota</taxon>
        <taxon>Actinomycetes</taxon>
        <taxon>Micrococcales</taxon>
        <taxon>Micrococcaceae</taxon>
        <taxon>Sinomonas</taxon>
    </lineage>
</organism>
<dbReference type="PRINTS" id="PR00834">
    <property type="entry name" value="PROTEASES2C"/>
</dbReference>
<dbReference type="InterPro" id="IPR001478">
    <property type="entry name" value="PDZ"/>
</dbReference>
<comment type="similarity">
    <text evidence="1">Belongs to the peptidase S1C family.</text>
</comment>
<gene>
    <name evidence="7" type="ORF">L0M17_07795</name>
</gene>
<sequence length="373" mass="36549">MGKRTAVRAWCALILAFTASGVAACTGPGEPASPGTSPASGSPASSAAPTGGSAPSSSSSSSSSASGAGLAAVPGVVKEVEPSVVTISTPIGLGSGVVYRGDGTIVTDAHVVEDQQKHPYKTVQVQFADGSQAQANVVGVDDVADVAVLRASRTGLPVPKYAGADPQVGSLTVVIGSPLGLDETVTAGIVSGLHRNMPPSQESPQGAIDLLQTDAPISPGNSGGAVADAAGDVIGLSEAYLPPSSGAVAIGFVTPAATVTSVADQLLATGKVKHAALGIVPTDITAQIAQRFGLPSNTGALVVEVAPQGPADKAGVKAGDIITAFAGSKVTDVTDLLAALRKQNPGQTVSLTVQRGSSTQNLSVTLGDLAQQG</sequence>
<feature type="chain" id="PRO_5045286782" evidence="5">
    <location>
        <begin position="25"/>
        <end position="373"/>
    </location>
</feature>
<feature type="signal peptide" evidence="5">
    <location>
        <begin position="1"/>
        <end position="24"/>
    </location>
</feature>
<reference evidence="7 8" key="1">
    <citation type="submission" date="2022-03" db="EMBL/GenBank/DDBJ databases">
        <title>Sinomonas sp. isolated from a soil.</title>
        <authorList>
            <person name="Han J."/>
            <person name="Kim D.-U."/>
        </authorList>
    </citation>
    <scope>NUCLEOTIDE SEQUENCE [LARGE SCALE GENOMIC DNA]</scope>
    <source>
        <strain evidence="7 8">5-5</strain>
    </source>
</reference>
<evidence type="ECO:0000256" key="3">
    <source>
        <dbReference type="ARBA" id="ARBA00022801"/>
    </source>
</evidence>
<dbReference type="SUPFAM" id="SSF50494">
    <property type="entry name" value="Trypsin-like serine proteases"/>
    <property type="match status" value="1"/>
</dbReference>
<evidence type="ECO:0000256" key="1">
    <source>
        <dbReference type="ARBA" id="ARBA00010541"/>
    </source>
</evidence>
<dbReference type="Pfam" id="PF13365">
    <property type="entry name" value="Trypsin_2"/>
    <property type="match status" value="1"/>
</dbReference>
<evidence type="ECO:0000256" key="2">
    <source>
        <dbReference type="ARBA" id="ARBA00022670"/>
    </source>
</evidence>
<evidence type="ECO:0000313" key="8">
    <source>
        <dbReference type="Proteomes" id="UP001202922"/>
    </source>
</evidence>
<dbReference type="InterPro" id="IPR001940">
    <property type="entry name" value="Peptidase_S1C"/>
</dbReference>
<dbReference type="InterPro" id="IPR036034">
    <property type="entry name" value="PDZ_sf"/>
</dbReference>
<evidence type="ECO:0000259" key="6">
    <source>
        <dbReference type="PROSITE" id="PS50106"/>
    </source>
</evidence>
<proteinExistence type="inferred from homology"/>
<keyword evidence="5" id="KW-0732">Signal</keyword>
<name>A0ABS9TZV8_9MICC</name>
<feature type="domain" description="PDZ" evidence="6">
    <location>
        <begin position="266"/>
        <end position="357"/>
    </location>
</feature>